<protein>
    <submittedName>
        <fullName evidence="1">Uncharacterized protein</fullName>
    </submittedName>
</protein>
<dbReference type="AlphaFoldDB" id="A0A263CZT6"/>
<name>A0A263CZT6_9PSEU</name>
<sequence length="131" mass="13836">MTSQAEPTRVGAETDTEARLRGLMDRGYSFVHPRDASGEVVAVVGVRAHGSVVDVVRLEAEDDVVAMRIPGGEPDILAPETVLWKESGSMVAVVDKVLALPDDEGPAETSSGKQGCWVPGRPGRAKWLAAS</sequence>
<dbReference type="OrthoDB" id="3690349at2"/>
<dbReference type="Proteomes" id="UP000242444">
    <property type="component" value="Unassembled WGS sequence"/>
</dbReference>
<comment type="caution">
    <text evidence="1">The sequence shown here is derived from an EMBL/GenBank/DDBJ whole genome shotgun (WGS) entry which is preliminary data.</text>
</comment>
<proteinExistence type="predicted"/>
<accession>A0A263CZT6</accession>
<dbReference type="InParanoid" id="A0A263CZT6"/>
<evidence type="ECO:0000313" key="1">
    <source>
        <dbReference type="EMBL" id="OZM71479.1"/>
    </source>
</evidence>
<reference evidence="1 2" key="1">
    <citation type="submission" date="2017-07" db="EMBL/GenBank/DDBJ databases">
        <title>Amycolatopsis antarcticus sp. nov., isolated from the surface of an Antarcticus brown macroalga.</title>
        <authorList>
            <person name="Wang J."/>
            <person name="Leiva S."/>
            <person name="Huang J."/>
            <person name="Huang Y."/>
        </authorList>
    </citation>
    <scope>NUCLEOTIDE SEQUENCE [LARGE SCALE GENOMIC DNA]</scope>
    <source>
        <strain evidence="1 2">AU-G6</strain>
    </source>
</reference>
<dbReference type="EMBL" id="NKYE01000013">
    <property type="protein sequence ID" value="OZM71479.1"/>
    <property type="molecule type" value="Genomic_DNA"/>
</dbReference>
<gene>
    <name evidence="1" type="ORF">CFN78_20270</name>
</gene>
<keyword evidence="2" id="KW-1185">Reference proteome</keyword>
<dbReference type="RefSeq" id="WP_094864427.1">
    <property type="nucleotide sequence ID" value="NZ_NKYE01000013.1"/>
</dbReference>
<organism evidence="1 2">
    <name type="scientific">Amycolatopsis antarctica</name>
    <dbReference type="NCBI Taxonomy" id="1854586"/>
    <lineage>
        <taxon>Bacteria</taxon>
        <taxon>Bacillati</taxon>
        <taxon>Actinomycetota</taxon>
        <taxon>Actinomycetes</taxon>
        <taxon>Pseudonocardiales</taxon>
        <taxon>Pseudonocardiaceae</taxon>
        <taxon>Amycolatopsis</taxon>
    </lineage>
</organism>
<evidence type="ECO:0000313" key="2">
    <source>
        <dbReference type="Proteomes" id="UP000242444"/>
    </source>
</evidence>